<gene>
    <name evidence="2" type="ORF">E4Q23_02740</name>
</gene>
<sequence length="431" mass="48227">MLGALKIKKNAILERNRGLLTPKAIQNSALQQSRYLRCNPEESALAVSYDEQVTVGKKVLLLAIPFSVVGGAERLLSGLCRYLASNDWRIVVVTTLEQNTSFGSTIEWFKEITPEVYELTKFLEQKEREDFIKYLIKSRKPDCLVNAGSRLVYEMLPEIELANESLCVVDLLFNTEGHVKSHIEYKRFISFAFAESQEVFVWLLDVAGWPADKINRLSSGIDLLHFQPTPRPQFLIDKLDIVERDLVVGFSGRLSREKGPDVFLEVARLCDGIPNIRFVMTGAGPMSDELIEQIELLRSSVKFDYMGLVDDVEAYLALYDVLILPSRFDGRPFVVMEALACGVPVIASNVGALSELIEDGRNGYLVPAGNAKIFAEKVRGLAQDRSLLGKLKIAARSTSESKFDAVQAYREYEAALRDVIQLNRSANVHGV</sequence>
<feature type="domain" description="Glycosyl transferase family 1" evidence="1">
    <location>
        <begin position="236"/>
        <end position="396"/>
    </location>
</feature>
<dbReference type="PANTHER" id="PTHR45947">
    <property type="entry name" value="SULFOQUINOVOSYL TRANSFERASE SQD2"/>
    <property type="match status" value="1"/>
</dbReference>
<accession>A0ABX1TVC3</accession>
<organism evidence="2 3">
    <name type="scientific">Candidatus Accumulibacter phosphatis</name>
    <dbReference type="NCBI Taxonomy" id="327160"/>
    <lineage>
        <taxon>Bacteria</taxon>
        <taxon>Pseudomonadati</taxon>
        <taxon>Pseudomonadota</taxon>
        <taxon>Betaproteobacteria</taxon>
        <taxon>Candidatus Accumulibacter</taxon>
    </lineage>
</organism>
<dbReference type="Pfam" id="PF00534">
    <property type="entry name" value="Glycos_transf_1"/>
    <property type="match status" value="1"/>
</dbReference>
<evidence type="ECO:0000259" key="1">
    <source>
        <dbReference type="Pfam" id="PF00534"/>
    </source>
</evidence>
<dbReference type="EMBL" id="SPMY01000007">
    <property type="protein sequence ID" value="NMQ26767.1"/>
    <property type="molecule type" value="Genomic_DNA"/>
</dbReference>
<proteinExistence type="predicted"/>
<name>A0ABX1TVC3_9PROT</name>
<evidence type="ECO:0000313" key="2">
    <source>
        <dbReference type="EMBL" id="NMQ26767.1"/>
    </source>
</evidence>
<dbReference type="PANTHER" id="PTHR45947:SF3">
    <property type="entry name" value="SULFOQUINOVOSYL TRANSFERASE SQD2"/>
    <property type="match status" value="1"/>
</dbReference>
<dbReference type="Gene3D" id="3.40.50.2000">
    <property type="entry name" value="Glycogen Phosphorylase B"/>
    <property type="match status" value="2"/>
</dbReference>
<keyword evidence="3" id="KW-1185">Reference proteome</keyword>
<dbReference type="Proteomes" id="UP000749010">
    <property type="component" value="Unassembled WGS sequence"/>
</dbReference>
<evidence type="ECO:0000313" key="3">
    <source>
        <dbReference type="Proteomes" id="UP000749010"/>
    </source>
</evidence>
<comment type="caution">
    <text evidence="2">The sequence shown here is derived from an EMBL/GenBank/DDBJ whole genome shotgun (WGS) entry which is preliminary data.</text>
</comment>
<protein>
    <submittedName>
        <fullName evidence="2">Glycosyltransferase family 1 protein</fullName>
    </submittedName>
</protein>
<dbReference type="InterPro" id="IPR001296">
    <property type="entry name" value="Glyco_trans_1"/>
</dbReference>
<reference evidence="2 3" key="1">
    <citation type="submission" date="2019-03" db="EMBL/GenBank/DDBJ databases">
        <title>Metabolic reconstructions from genomes of highly enriched 'Candidatus Accumulibacter' and 'Candidatus Competibacter' bioreactor populations.</title>
        <authorList>
            <person name="Annavajhala M.K."/>
            <person name="Welles L."/>
            <person name="Abbas B."/>
            <person name="Sorokin D."/>
            <person name="Park H."/>
            <person name="Van Loosdrecht M."/>
            <person name="Chandran K."/>
        </authorList>
    </citation>
    <scope>NUCLEOTIDE SEQUENCE [LARGE SCALE GENOMIC DNA]</scope>
    <source>
        <strain evidence="2 3">SBR_S</strain>
    </source>
</reference>
<dbReference type="CDD" id="cd03801">
    <property type="entry name" value="GT4_PimA-like"/>
    <property type="match status" value="1"/>
</dbReference>
<dbReference type="InterPro" id="IPR050194">
    <property type="entry name" value="Glycosyltransferase_grp1"/>
</dbReference>
<dbReference type="SUPFAM" id="SSF53756">
    <property type="entry name" value="UDP-Glycosyltransferase/glycogen phosphorylase"/>
    <property type="match status" value="1"/>
</dbReference>